<keyword evidence="2" id="KW-0597">Phosphoprotein</keyword>
<keyword evidence="16" id="KW-1185">Reference proteome</keyword>
<evidence type="ECO:0000256" key="5">
    <source>
        <dbReference type="ARBA" id="ARBA00022777"/>
    </source>
</evidence>
<dbReference type="AlphaFoldDB" id="A0A8K0DRF7"/>
<evidence type="ECO:0000256" key="1">
    <source>
        <dbReference type="ARBA" id="ARBA00022527"/>
    </source>
</evidence>
<comment type="caution">
    <text evidence="15">The sequence shown here is derived from an EMBL/GenBank/DDBJ whole genome shotgun (WGS) entry which is preliminary data.</text>
</comment>
<dbReference type="GO" id="GO:0004674">
    <property type="term" value="F:protein serine/threonine kinase activity"/>
    <property type="evidence" value="ECO:0007669"/>
    <property type="project" value="UniProtKB-KW"/>
</dbReference>
<dbReference type="FunFam" id="3.30.200.20:FF:000040">
    <property type="entry name" value="Dual specificity mitogen-activated protein kinase kinase"/>
    <property type="match status" value="1"/>
</dbReference>
<dbReference type="InterPro" id="IPR008271">
    <property type="entry name" value="Ser/Thr_kinase_AS"/>
</dbReference>
<dbReference type="Pfam" id="PF00069">
    <property type="entry name" value="Pkinase"/>
    <property type="match status" value="1"/>
</dbReference>
<dbReference type="GO" id="GO:0030707">
    <property type="term" value="P:follicle cell of egg chamber development"/>
    <property type="evidence" value="ECO:0007669"/>
    <property type="project" value="UniProtKB-ARBA"/>
</dbReference>
<keyword evidence="1" id="KW-0723">Serine/threonine-protein kinase</keyword>
<dbReference type="FunFam" id="1.10.510.10:FF:000432">
    <property type="entry name" value="mitogen-activated protein kinase kinase 3"/>
    <property type="match status" value="1"/>
</dbReference>
<feature type="region of interest" description="Disordered" evidence="13">
    <location>
        <begin position="652"/>
        <end position="678"/>
    </location>
</feature>
<dbReference type="GO" id="GO:0004708">
    <property type="term" value="F:MAP kinase kinase activity"/>
    <property type="evidence" value="ECO:0007669"/>
    <property type="project" value="UniProtKB-EC"/>
</dbReference>
<sequence>MSSQESKINDLLERLKTVNSSSRSQQLPGLPNGPGRGGSRGLNLTLENLPSSSSSVRKRPRELQFSSKRNDNLETDKKLKEIMKNSGKLKIKGGTYMTELKDMEHIEELGNGTCGHVVKMRHKPSDEIIAVKQMRRSGNSEENKRIIMDIEVVIKSHDCAYIVQCLGCFITDAEVWICMELMSTCFDKLLKRLKQAIPEYVIGKVTVATVKALSYLKERHGVIHRDVKPSNILLDERGNIKLCDFGISGRLVDSMAKTRSAGCAAYMAPERIEPDPNNPDYDIRADVWSLGITLVELATGVYPYQDCKTDFEVLTKVIGQDPPVLPEDEDFSPEFRQFVSLCLTKDPKQRPKYNKLQNEKFIKKYETANVNVGEWFQKAMEQADLLTNKRAQPRHTTSPLISGRRQNTLHQRPQVDSYQSNQVTLTNGSSRTAPSPFTTTECNSTNPFTSLEYQIKQSYQNSATSLPPDGRSGHASRYAAFHNSLSSNASHQRDSSLPYTYQSTTEKHASYNNQSLSASERNSISPPATNVRGFSPFRAYQYNHLQDGDIRYASPIHVQQKFGDGESTDATSPYQQRRIGSEGRWQSPGGSPLPLRSQIQNSQEHIYGNTSPIVLQRFYHQQKQQQKVQEAEEAAKEDPGKRRFASYIKLQLSGDRSGRSSRHQSPEPPPRLNRGVSADNQSPLAARQNFMDTNSSASPNLSRRYVSPSPPVPPPRRLSESTSVPGSPQHLRTRFHYTPEPQRRLYQNNDISS</sequence>
<evidence type="ECO:0000256" key="7">
    <source>
        <dbReference type="ARBA" id="ARBA00023137"/>
    </source>
</evidence>
<feature type="compositionally biased region" description="Polar residues" evidence="13">
    <location>
        <begin position="394"/>
        <end position="446"/>
    </location>
</feature>
<dbReference type="PROSITE" id="PS00108">
    <property type="entry name" value="PROTEIN_KINASE_ST"/>
    <property type="match status" value="1"/>
</dbReference>
<keyword evidence="6" id="KW-0067">ATP-binding</keyword>
<evidence type="ECO:0000256" key="9">
    <source>
        <dbReference type="ARBA" id="ARBA00038999"/>
    </source>
</evidence>
<keyword evidence="5" id="KW-0418">Kinase</keyword>
<keyword evidence="3" id="KW-0808">Transferase</keyword>
<reference evidence="15" key="1">
    <citation type="submission" date="2019-08" db="EMBL/GenBank/DDBJ databases">
        <title>The genome of the North American firefly Photinus pyralis.</title>
        <authorList>
            <consortium name="Photinus pyralis genome working group"/>
            <person name="Fallon T.R."/>
            <person name="Sander Lower S.E."/>
            <person name="Weng J.-K."/>
        </authorList>
    </citation>
    <scope>NUCLEOTIDE SEQUENCE</scope>
    <source>
        <strain evidence="15">TRF0915ILg1</strain>
        <tissue evidence="15">Whole body</tissue>
    </source>
</reference>
<dbReference type="GO" id="GO:0010508">
    <property type="term" value="P:positive regulation of autophagy"/>
    <property type="evidence" value="ECO:0007669"/>
    <property type="project" value="UniProtKB-ARBA"/>
</dbReference>
<accession>A0A8K0DRF7</accession>
<evidence type="ECO:0000313" key="16">
    <source>
        <dbReference type="Proteomes" id="UP000801492"/>
    </source>
</evidence>
<feature type="domain" description="Protein kinase" evidence="14">
    <location>
        <begin position="103"/>
        <end position="362"/>
    </location>
</feature>
<feature type="region of interest" description="Disordered" evidence="13">
    <location>
        <begin position="691"/>
        <end position="753"/>
    </location>
</feature>
<dbReference type="OrthoDB" id="10252354at2759"/>
<protein>
    <recommendedName>
        <fullName evidence="9">mitogen-activated protein kinase kinase</fullName>
        <ecNumber evidence="9">2.7.12.2</ecNumber>
    </recommendedName>
</protein>
<name>A0A8K0DRF7_IGNLU</name>
<dbReference type="Proteomes" id="UP000801492">
    <property type="component" value="Unassembled WGS sequence"/>
</dbReference>
<proteinExistence type="inferred from homology"/>
<feature type="region of interest" description="Disordered" evidence="13">
    <location>
        <begin position="1"/>
        <end position="72"/>
    </location>
</feature>
<dbReference type="InterPro" id="IPR011009">
    <property type="entry name" value="Kinase-like_dom_sf"/>
</dbReference>
<evidence type="ECO:0000256" key="8">
    <source>
        <dbReference type="ARBA" id="ARBA00038035"/>
    </source>
</evidence>
<dbReference type="InterPro" id="IPR000719">
    <property type="entry name" value="Prot_kinase_dom"/>
</dbReference>
<dbReference type="GO" id="GO:0005524">
    <property type="term" value="F:ATP binding"/>
    <property type="evidence" value="ECO:0007669"/>
    <property type="project" value="UniProtKB-KW"/>
</dbReference>
<dbReference type="GO" id="GO:0005829">
    <property type="term" value="C:cytosol"/>
    <property type="evidence" value="ECO:0007669"/>
    <property type="project" value="UniProtKB-ARBA"/>
</dbReference>
<feature type="region of interest" description="Disordered" evidence="13">
    <location>
        <begin position="562"/>
        <end position="596"/>
    </location>
</feature>
<dbReference type="PANTHER" id="PTHR47238:SF2">
    <property type="entry name" value="DUAL SPECIFICITY MITOGEN-ACTIVATED PROTEIN KINASE KINASE HEMIPTEROUS"/>
    <property type="match status" value="1"/>
</dbReference>
<dbReference type="Gene3D" id="1.10.510.10">
    <property type="entry name" value="Transferase(Phosphotransferase) domain 1"/>
    <property type="match status" value="1"/>
</dbReference>
<dbReference type="SMART" id="SM00220">
    <property type="entry name" value="S_TKc"/>
    <property type="match status" value="1"/>
</dbReference>
<evidence type="ECO:0000259" key="14">
    <source>
        <dbReference type="PROSITE" id="PS50011"/>
    </source>
</evidence>
<organism evidence="15 16">
    <name type="scientific">Ignelater luminosus</name>
    <name type="common">Cucubano</name>
    <name type="synonym">Pyrophorus luminosus</name>
    <dbReference type="NCBI Taxonomy" id="2038154"/>
    <lineage>
        <taxon>Eukaryota</taxon>
        <taxon>Metazoa</taxon>
        <taxon>Ecdysozoa</taxon>
        <taxon>Arthropoda</taxon>
        <taxon>Hexapoda</taxon>
        <taxon>Insecta</taxon>
        <taxon>Pterygota</taxon>
        <taxon>Neoptera</taxon>
        <taxon>Endopterygota</taxon>
        <taxon>Coleoptera</taxon>
        <taxon>Polyphaga</taxon>
        <taxon>Elateriformia</taxon>
        <taxon>Elateroidea</taxon>
        <taxon>Elateridae</taxon>
        <taxon>Agrypninae</taxon>
        <taxon>Pyrophorini</taxon>
        <taxon>Ignelater</taxon>
    </lineage>
</organism>
<dbReference type="GO" id="GO:0016477">
    <property type="term" value="P:cell migration"/>
    <property type="evidence" value="ECO:0007669"/>
    <property type="project" value="UniProtKB-ARBA"/>
</dbReference>
<evidence type="ECO:0000256" key="3">
    <source>
        <dbReference type="ARBA" id="ARBA00022679"/>
    </source>
</evidence>
<dbReference type="PROSITE" id="PS50011">
    <property type="entry name" value="PROTEIN_KINASE_DOM"/>
    <property type="match status" value="1"/>
</dbReference>
<evidence type="ECO:0000256" key="4">
    <source>
        <dbReference type="ARBA" id="ARBA00022741"/>
    </source>
</evidence>
<evidence type="ECO:0000313" key="15">
    <source>
        <dbReference type="EMBL" id="KAF2905110.1"/>
    </source>
</evidence>
<feature type="compositionally biased region" description="Basic and acidic residues" evidence="13">
    <location>
        <begin position="7"/>
        <end position="16"/>
    </location>
</feature>
<dbReference type="PANTHER" id="PTHR47238">
    <property type="entry name" value="MITOGEN-ACTIVATED PROTEIN KINASE KINASE 5"/>
    <property type="match status" value="1"/>
</dbReference>
<feature type="region of interest" description="Disordered" evidence="13">
    <location>
        <begin position="387"/>
        <end position="446"/>
    </location>
</feature>
<keyword evidence="7" id="KW-0829">Tyrosine-protein kinase</keyword>
<dbReference type="GO" id="GO:0051239">
    <property type="term" value="P:regulation of multicellular organismal process"/>
    <property type="evidence" value="ECO:0007669"/>
    <property type="project" value="UniProtKB-ARBA"/>
</dbReference>
<evidence type="ECO:0000256" key="13">
    <source>
        <dbReference type="SAM" id="MobiDB-lite"/>
    </source>
</evidence>
<comment type="catalytic activity">
    <reaction evidence="12">
        <text>L-tyrosyl-[protein] + ATP = O-phospho-L-tyrosyl-[protein] + ADP + H(+)</text>
        <dbReference type="Rhea" id="RHEA:10596"/>
        <dbReference type="Rhea" id="RHEA-COMP:10136"/>
        <dbReference type="Rhea" id="RHEA-COMP:20101"/>
        <dbReference type="ChEBI" id="CHEBI:15378"/>
        <dbReference type="ChEBI" id="CHEBI:30616"/>
        <dbReference type="ChEBI" id="CHEBI:46858"/>
        <dbReference type="ChEBI" id="CHEBI:61978"/>
        <dbReference type="ChEBI" id="CHEBI:456216"/>
        <dbReference type="EC" id="2.7.12.2"/>
    </reaction>
</comment>
<evidence type="ECO:0000256" key="6">
    <source>
        <dbReference type="ARBA" id="ARBA00022840"/>
    </source>
</evidence>
<dbReference type="Gene3D" id="3.30.200.20">
    <property type="entry name" value="Phosphorylase Kinase, domain 1"/>
    <property type="match status" value="1"/>
</dbReference>
<dbReference type="InterPro" id="IPR052468">
    <property type="entry name" value="Dual_spec_MAPK_kinase"/>
</dbReference>
<keyword evidence="4" id="KW-0547">Nucleotide-binding</keyword>
<evidence type="ECO:0000256" key="11">
    <source>
        <dbReference type="ARBA" id="ARBA00049299"/>
    </source>
</evidence>
<evidence type="ECO:0000256" key="10">
    <source>
        <dbReference type="ARBA" id="ARBA00049014"/>
    </source>
</evidence>
<feature type="compositionally biased region" description="Polar residues" evidence="13">
    <location>
        <begin position="691"/>
        <end position="700"/>
    </location>
</feature>
<dbReference type="EMBL" id="VTPC01000604">
    <property type="protein sequence ID" value="KAF2905110.1"/>
    <property type="molecule type" value="Genomic_DNA"/>
</dbReference>
<comment type="catalytic activity">
    <reaction evidence="11">
        <text>L-threonyl-[protein] + ATP = O-phospho-L-threonyl-[protein] + ADP + H(+)</text>
        <dbReference type="Rhea" id="RHEA:46608"/>
        <dbReference type="Rhea" id="RHEA-COMP:11060"/>
        <dbReference type="Rhea" id="RHEA-COMP:11605"/>
        <dbReference type="ChEBI" id="CHEBI:15378"/>
        <dbReference type="ChEBI" id="CHEBI:30013"/>
        <dbReference type="ChEBI" id="CHEBI:30616"/>
        <dbReference type="ChEBI" id="CHEBI:61977"/>
        <dbReference type="ChEBI" id="CHEBI:456216"/>
        <dbReference type="EC" id="2.7.12.2"/>
    </reaction>
</comment>
<gene>
    <name evidence="15" type="ORF">ILUMI_01066</name>
</gene>
<dbReference type="EC" id="2.7.12.2" evidence="9"/>
<dbReference type="GO" id="GO:0006950">
    <property type="term" value="P:response to stress"/>
    <property type="evidence" value="ECO:0007669"/>
    <property type="project" value="UniProtKB-ARBA"/>
</dbReference>
<comment type="catalytic activity">
    <reaction evidence="10">
        <text>L-seryl-[protein] + ATP = O-phospho-L-seryl-[protein] + ADP + H(+)</text>
        <dbReference type="Rhea" id="RHEA:17989"/>
        <dbReference type="Rhea" id="RHEA-COMP:9863"/>
        <dbReference type="Rhea" id="RHEA-COMP:11604"/>
        <dbReference type="ChEBI" id="CHEBI:15378"/>
        <dbReference type="ChEBI" id="CHEBI:29999"/>
        <dbReference type="ChEBI" id="CHEBI:30616"/>
        <dbReference type="ChEBI" id="CHEBI:83421"/>
        <dbReference type="ChEBI" id="CHEBI:456216"/>
        <dbReference type="EC" id="2.7.12.2"/>
    </reaction>
</comment>
<dbReference type="GO" id="GO:0043068">
    <property type="term" value="P:positive regulation of programmed cell death"/>
    <property type="evidence" value="ECO:0007669"/>
    <property type="project" value="UniProtKB-ARBA"/>
</dbReference>
<dbReference type="GO" id="GO:0004713">
    <property type="term" value="F:protein tyrosine kinase activity"/>
    <property type="evidence" value="ECO:0007669"/>
    <property type="project" value="UniProtKB-KW"/>
</dbReference>
<dbReference type="SUPFAM" id="SSF56112">
    <property type="entry name" value="Protein kinase-like (PK-like)"/>
    <property type="match status" value="1"/>
</dbReference>
<comment type="similarity">
    <text evidence="8">Belongs to the protein kinase superfamily. STE Ser/Thr protein kinase family. MAP kinase kinase subfamily.</text>
</comment>
<evidence type="ECO:0000256" key="12">
    <source>
        <dbReference type="ARBA" id="ARBA00051693"/>
    </source>
</evidence>
<evidence type="ECO:0000256" key="2">
    <source>
        <dbReference type="ARBA" id="ARBA00022553"/>
    </source>
</evidence>
<dbReference type="CDD" id="cd06618">
    <property type="entry name" value="PKc_MKK7"/>
    <property type="match status" value="1"/>
</dbReference>